<dbReference type="InterPro" id="IPR027417">
    <property type="entry name" value="P-loop_NTPase"/>
</dbReference>
<dbReference type="STRING" id="1655612.ABS10_04730"/>
<keyword evidence="2" id="KW-0548">Nucleotidyltransferase</keyword>
<protein>
    <recommendedName>
        <fullName evidence="7">DNA polymerase III subunit delta</fullName>
        <ecNumber evidence="7">2.7.7.7</ecNumber>
    </recommendedName>
</protein>
<evidence type="ECO:0000256" key="1">
    <source>
        <dbReference type="ARBA" id="ARBA00022679"/>
    </source>
</evidence>
<dbReference type="PANTHER" id="PTHR34388">
    <property type="entry name" value="DNA POLYMERASE III SUBUNIT DELTA"/>
    <property type="match status" value="1"/>
</dbReference>
<dbReference type="AlphaFoldDB" id="A0A0R2UA32"/>
<dbReference type="EMBL" id="LICS01000008">
    <property type="protein sequence ID" value="KRO96062.1"/>
    <property type="molecule type" value="Genomic_DNA"/>
</dbReference>
<dbReference type="Gene3D" id="3.40.50.300">
    <property type="entry name" value="P-loop containing nucleotide triphosphate hydrolases"/>
    <property type="match status" value="1"/>
</dbReference>
<name>A0A0R2UA32_9GAMM</name>
<evidence type="ECO:0000256" key="2">
    <source>
        <dbReference type="ARBA" id="ARBA00022695"/>
    </source>
</evidence>
<evidence type="ECO:0000256" key="6">
    <source>
        <dbReference type="ARBA" id="ARBA00049244"/>
    </source>
</evidence>
<evidence type="ECO:0000313" key="8">
    <source>
        <dbReference type="EMBL" id="KRO96062.1"/>
    </source>
</evidence>
<dbReference type="PANTHER" id="PTHR34388:SF1">
    <property type="entry name" value="DNA POLYMERASE III SUBUNIT DELTA"/>
    <property type="match status" value="1"/>
</dbReference>
<keyword evidence="3" id="KW-0235">DNA replication</keyword>
<keyword evidence="4" id="KW-0239">DNA-directed DNA polymerase</keyword>
<reference evidence="8 9" key="1">
    <citation type="submission" date="2015-10" db="EMBL/GenBank/DDBJ databases">
        <title>Metagenome-Assembled Genomes uncover a global brackish microbiome.</title>
        <authorList>
            <person name="Hugerth L.W."/>
            <person name="Larsson J."/>
            <person name="Alneberg J."/>
            <person name="Lindh M.V."/>
            <person name="Legrand C."/>
            <person name="Pinhassi J."/>
            <person name="Andersson A.F."/>
        </authorList>
    </citation>
    <scope>NUCLEOTIDE SEQUENCE [LARGE SCALE GENOMIC DNA]</scope>
    <source>
        <strain evidence="8">BACL1 MAG-120820-bin45</strain>
    </source>
</reference>
<accession>A0A0R2UA32</accession>
<evidence type="ECO:0000256" key="3">
    <source>
        <dbReference type="ARBA" id="ARBA00022705"/>
    </source>
</evidence>
<organism evidence="8 9">
    <name type="scientific">SAR86 cluster bacterium BACL1 MAG-120820-bin45</name>
    <dbReference type="NCBI Taxonomy" id="1655612"/>
    <lineage>
        <taxon>Bacteria</taxon>
        <taxon>Pseudomonadati</taxon>
        <taxon>Pseudomonadota</taxon>
        <taxon>Gammaproteobacteria</taxon>
        <taxon>SAR86 cluster</taxon>
    </lineage>
</organism>
<dbReference type="NCBIfam" id="TIGR01128">
    <property type="entry name" value="holA"/>
    <property type="match status" value="1"/>
</dbReference>
<dbReference type="SUPFAM" id="SSF52540">
    <property type="entry name" value="P-loop containing nucleoside triphosphate hydrolases"/>
    <property type="match status" value="1"/>
</dbReference>
<dbReference type="GO" id="GO:0003887">
    <property type="term" value="F:DNA-directed DNA polymerase activity"/>
    <property type="evidence" value="ECO:0007669"/>
    <property type="project" value="UniProtKB-UniRule"/>
</dbReference>
<comment type="caution">
    <text evidence="8">The sequence shown here is derived from an EMBL/GenBank/DDBJ whole genome shotgun (WGS) entry which is preliminary data.</text>
</comment>
<comment type="catalytic activity">
    <reaction evidence="6">
        <text>DNA(n) + a 2'-deoxyribonucleoside 5'-triphosphate = DNA(n+1) + diphosphate</text>
        <dbReference type="Rhea" id="RHEA:22508"/>
        <dbReference type="Rhea" id="RHEA-COMP:17339"/>
        <dbReference type="Rhea" id="RHEA-COMP:17340"/>
        <dbReference type="ChEBI" id="CHEBI:33019"/>
        <dbReference type="ChEBI" id="CHEBI:61560"/>
        <dbReference type="ChEBI" id="CHEBI:173112"/>
        <dbReference type="EC" id="2.7.7.7"/>
    </reaction>
</comment>
<evidence type="ECO:0000256" key="4">
    <source>
        <dbReference type="ARBA" id="ARBA00022932"/>
    </source>
</evidence>
<gene>
    <name evidence="8" type="ORF">ABS10_04730</name>
</gene>
<dbReference type="GO" id="GO:0003677">
    <property type="term" value="F:DNA binding"/>
    <property type="evidence" value="ECO:0007669"/>
    <property type="project" value="InterPro"/>
</dbReference>
<evidence type="ECO:0000256" key="5">
    <source>
        <dbReference type="ARBA" id="ARBA00034754"/>
    </source>
</evidence>
<dbReference type="InterPro" id="IPR008921">
    <property type="entry name" value="DNA_pol3_clamp-load_cplx_C"/>
</dbReference>
<dbReference type="SUPFAM" id="SSF48019">
    <property type="entry name" value="post-AAA+ oligomerization domain-like"/>
    <property type="match status" value="1"/>
</dbReference>
<proteinExistence type="inferred from homology"/>
<dbReference type="Gene3D" id="1.20.272.10">
    <property type="match status" value="1"/>
</dbReference>
<comment type="similarity">
    <text evidence="5">Belongs to the DNA polymerase HolA subunit family.</text>
</comment>
<dbReference type="GO" id="GO:0009360">
    <property type="term" value="C:DNA polymerase III complex"/>
    <property type="evidence" value="ECO:0007669"/>
    <property type="project" value="UniProtKB-UniRule"/>
</dbReference>
<dbReference type="GO" id="GO:0006261">
    <property type="term" value="P:DNA-templated DNA replication"/>
    <property type="evidence" value="ECO:0007669"/>
    <property type="project" value="TreeGrafter"/>
</dbReference>
<sequence>MRINCLNFSNSKKYRHYLLHGSELILKQNIADSICQSLETDGFLEKILLTQDELEQAEEIIMRNIGGSLFQEKLILHLRHSSGKFPENIKAILESNHLYRSENISLIIESSSEKTPASGMWVKNIDEKGLIVDCGKLKTAEEKLWLKRQLEFLPKNLLPQFGGSIFQNNEGNLLGQMNEVNLLKLLFTNEQDVEENDSSNIVFHSGLSAFELEDVIIEQNFEKALITINFLKEHDRQNSAPLIWVIAKIINSCLESIQSSNKKAALIKSGVWSSKISKYLSLIQNAKPEDFFQLSEEMLKLDLMNKGVLNANVWEQIEKIILQLRDASQPLQ</sequence>
<dbReference type="EC" id="2.7.7.7" evidence="7"/>
<dbReference type="Proteomes" id="UP000051027">
    <property type="component" value="Unassembled WGS sequence"/>
</dbReference>
<evidence type="ECO:0000256" key="7">
    <source>
        <dbReference type="NCBIfam" id="TIGR01128"/>
    </source>
</evidence>
<evidence type="ECO:0000313" key="9">
    <source>
        <dbReference type="Proteomes" id="UP000051027"/>
    </source>
</evidence>
<keyword evidence="1" id="KW-0808">Transferase</keyword>
<dbReference type="InterPro" id="IPR005790">
    <property type="entry name" value="DNA_polIII_delta"/>
</dbReference>